<comment type="caution">
    <text evidence="1">The sequence shown here is derived from an EMBL/GenBank/DDBJ whole genome shotgun (WGS) entry which is preliminary data.</text>
</comment>
<dbReference type="Proteomes" id="UP000603865">
    <property type="component" value="Unassembled WGS sequence"/>
</dbReference>
<reference evidence="1" key="1">
    <citation type="journal article" date="2014" name="Int. J. Syst. Evol. Microbiol.">
        <title>Complete genome sequence of Corynebacterium casei LMG S-19264T (=DSM 44701T), isolated from a smear-ripened cheese.</title>
        <authorList>
            <consortium name="US DOE Joint Genome Institute (JGI-PGF)"/>
            <person name="Walter F."/>
            <person name="Albersmeier A."/>
            <person name="Kalinowski J."/>
            <person name="Ruckert C."/>
        </authorList>
    </citation>
    <scope>NUCLEOTIDE SEQUENCE</scope>
    <source>
        <strain evidence="1">JCM 31311</strain>
    </source>
</reference>
<reference evidence="1" key="2">
    <citation type="submission" date="2020-09" db="EMBL/GenBank/DDBJ databases">
        <authorList>
            <person name="Sun Q."/>
            <person name="Ohkuma M."/>
        </authorList>
    </citation>
    <scope>NUCLEOTIDE SEQUENCE</scope>
    <source>
        <strain evidence="1">JCM 31311</strain>
    </source>
</reference>
<evidence type="ECO:0000313" key="1">
    <source>
        <dbReference type="EMBL" id="GGR15668.1"/>
    </source>
</evidence>
<evidence type="ECO:0000313" key="2">
    <source>
        <dbReference type="Proteomes" id="UP000603865"/>
    </source>
</evidence>
<name>A0A918CDM7_9DEIO</name>
<protein>
    <submittedName>
        <fullName evidence="1">Uncharacterized protein</fullName>
    </submittedName>
</protein>
<gene>
    <name evidence="1" type="ORF">GCM10008957_30510</name>
</gene>
<proteinExistence type="predicted"/>
<organism evidence="1 2">
    <name type="scientific">Deinococcus ruber</name>
    <dbReference type="NCBI Taxonomy" id="1848197"/>
    <lineage>
        <taxon>Bacteria</taxon>
        <taxon>Thermotogati</taxon>
        <taxon>Deinococcota</taxon>
        <taxon>Deinococci</taxon>
        <taxon>Deinococcales</taxon>
        <taxon>Deinococcaceae</taxon>
        <taxon>Deinococcus</taxon>
    </lineage>
</organism>
<keyword evidence="2" id="KW-1185">Reference proteome</keyword>
<dbReference type="EMBL" id="BMQL01000018">
    <property type="protein sequence ID" value="GGR15668.1"/>
    <property type="molecule type" value="Genomic_DNA"/>
</dbReference>
<dbReference type="AlphaFoldDB" id="A0A918CDM7"/>
<sequence>MAKTLAPVRQAHNSVALTPEQFQEIIHTYRLAHHLNLSVKQLLTLTQRHLPDLVNFAASFFNSLDASELTRPFLQGQHPLNEPSPTAPAELLTILDDLQQIKRNQELLLLAIQKQGRSQLTPVTVVSPTTPS</sequence>
<accession>A0A918CDM7</accession>